<dbReference type="KEGG" id="bcom:BAUCODRAFT_23554"/>
<dbReference type="AlphaFoldDB" id="M2LRU2"/>
<organism evidence="1 2">
    <name type="scientific">Baudoinia panamericana (strain UAMH 10762)</name>
    <name type="common">Angels' share fungus</name>
    <name type="synonym">Baudoinia compniacensis (strain UAMH 10762)</name>
    <dbReference type="NCBI Taxonomy" id="717646"/>
    <lineage>
        <taxon>Eukaryota</taxon>
        <taxon>Fungi</taxon>
        <taxon>Dikarya</taxon>
        <taxon>Ascomycota</taxon>
        <taxon>Pezizomycotina</taxon>
        <taxon>Dothideomycetes</taxon>
        <taxon>Dothideomycetidae</taxon>
        <taxon>Mycosphaerellales</taxon>
        <taxon>Teratosphaeriaceae</taxon>
        <taxon>Baudoinia</taxon>
    </lineage>
</organism>
<proteinExistence type="predicted"/>
<evidence type="ECO:0000313" key="2">
    <source>
        <dbReference type="Proteomes" id="UP000011761"/>
    </source>
</evidence>
<dbReference type="RefSeq" id="XP_007675124.1">
    <property type="nucleotide sequence ID" value="XM_007676934.1"/>
</dbReference>
<dbReference type="OrthoDB" id="3849578at2759"/>
<accession>M2LRU2</accession>
<dbReference type="Proteomes" id="UP000011761">
    <property type="component" value="Unassembled WGS sequence"/>
</dbReference>
<evidence type="ECO:0000313" key="1">
    <source>
        <dbReference type="EMBL" id="EMC97192.1"/>
    </source>
</evidence>
<keyword evidence="2" id="KW-1185">Reference proteome</keyword>
<evidence type="ECO:0008006" key="3">
    <source>
        <dbReference type="Google" id="ProtNLM"/>
    </source>
</evidence>
<dbReference type="eggNOG" id="ENOG502R95K">
    <property type="taxonomic scope" value="Eukaryota"/>
</dbReference>
<protein>
    <recommendedName>
        <fullName evidence="3">F-box domain-containing protein</fullName>
    </recommendedName>
</protein>
<dbReference type="HOGENOM" id="CLU_1099235_0_0_1"/>
<dbReference type="EMBL" id="KB445554">
    <property type="protein sequence ID" value="EMC97192.1"/>
    <property type="molecule type" value="Genomic_DNA"/>
</dbReference>
<dbReference type="GeneID" id="19110049"/>
<dbReference type="OMA" id="HETISCY"/>
<gene>
    <name evidence="1" type="ORF">BAUCODRAFT_23554</name>
</gene>
<sequence length="240" mass="26936">MYNAHRTSMSLLSLPAELRLQIYQNLPHLRPGRSETVAPRIAITPAISRVNCKLRQESLPIYAENAHFFIQADEESLPASDRVAAWLFALGSAIKHVRSFQLSRHWIGSHPTRWQGHVGFYVRLERLDDAWQVKAGTYPIAGDIRAMRAESVELLQYVVRQNVVLPLNMRDKPELQAQDVQFVAAAIAVVATHPISAVDTEQSVAGGQRRRKAWSQLEGALLALKPAAGEHDVWPSRTLR</sequence>
<reference evidence="1 2" key="1">
    <citation type="journal article" date="2012" name="PLoS Pathog.">
        <title>Diverse lifestyles and strategies of plant pathogenesis encoded in the genomes of eighteen Dothideomycetes fungi.</title>
        <authorList>
            <person name="Ohm R.A."/>
            <person name="Feau N."/>
            <person name="Henrissat B."/>
            <person name="Schoch C.L."/>
            <person name="Horwitz B.A."/>
            <person name="Barry K.W."/>
            <person name="Condon B.J."/>
            <person name="Copeland A.C."/>
            <person name="Dhillon B."/>
            <person name="Glaser F."/>
            <person name="Hesse C.N."/>
            <person name="Kosti I."/>
            <person name="LaButti K."/>
            <person name="Lindquist E.A."/>
            <person name="Lucas S."/>
            <person name="Salamov A.A."/>
            <person name="Bradshaw R.E."/>
            <person name="Ciuffetti L."/>
            <person name="Hamelin R.C."/>
            <person name="Kema G.H.J."/>
            <person name="Lawrence C."/>
            <person name="Scott J.A."/>
            <person name="Spatafora J.W."/>
            <person name="Turgeon B.G."/>
            <person name="de Wit P.J.G.M."/>
            <person name="Zhong S."/>
            <person name="Goodwin S.B."/>
            <person name="Grigoriev I.V."/>
        </authorList>
    </citation>
    <scope>NUCLEOTIDE SEQUENCE [LARGE SCALE GENOMIC DNA]</scope>
    <source>
        <strain evidence="1 2">UAMH 10762</strain>
    </source>
</reference>
<name>M2LRU2_BAUPA</name>